<dbReference type="Gene3D" id="1.20.58.320">
    <property type="entry name" value="TPR-like"/>
    <property type="match status" value="1"/>
</dbReference>
<dbReference type="RefSeq" id="WP_032618050.1">
    <property type="nucleotide sequence ID" value="NZ_CBCXZU010000003.1"/>
</dbReference>
<reference evidence="1 4" key="3">
    <citation type="submission" date="2024-01" db="EMBL/GenBank/DDBJ databases">
        <title>Comparative Genomics of Leclercia adecarboxylata Strains Isolated from Several Sources.</title>
        <authorList>
            <person name="Yescas-Zazueta V."/>
            <person name="Balbuena-Alonso M.G."/>
            <person name="Valencia D."/>
            <person name="Mendez-Pfeiffer P.A."/>
            <person name="Ballesteros-Monrreal M.G."/>
            <person name="Rocha-Gracia R.D.C."/>
            <person name="Barrios-Villa E."/>
        </authorList>
    </citation>
    <scope>NUCLEOTIDE SEQUENCE [LARGE SCALE GENOMIC DNA]</scope>
    <source>
        <strain evidence="1 4">33MEM</strain>
    </source>
</reference>
<name>A0A855EYI1_9ENTR</name>
<dbReference type="SUPFAM" id="SSF48452">
    <property type="entry name" value="TPR-like"/>
    <property type="match status" value="1"/>
</dbReference>
<keyword evidence="4" id="KW-1185">Reference proteome</keyword>
<evidence type="ECO:0000313" key="3">
    <source>
        <dbReference type="Proteomes" id="UP000222768"/>
    </source>
</evidence>
<protein>
    <submittedName>
        <fullName evidence="2">DUF924 domain-containing protein</fullName>
    </submittedName>
    <submittedName>
        <fullName evidence="1">DUF924 family protein</fullName>
    </submittedName>
</protein>
<accession>A0A855EYI1</accession>
<dbReference type="InterPro" id="IPR011990">
    <property type="entry name" value="TPR-like_helical_dom_sf"/>
</dbReference>
<evidence type="ECO:0000313" key="4">
    <source>
        <dbReference type="Proteomes" id="UP001357437"/>
    </source>
</evidence>
<evidence type="ECO:0000313" key="2">
    <source>
        <dbReference type="EMBL" id="PHH04156.1"/>
    </source>
</evidence>
<dbReference type="Proteomes" id="UP000222768">
    <property type="component" value="Unassembled WGS sequence"/>
</dbReference>
<dbReference type="EMBL" id="JAYMCU010000004">
    <property type="protein sequence ID" value="MEC3935290.1"/>
    <property type="molecule type" value="Genomic_DNA"/>
</dbReference>
<dbReference type="InterPro" id="IPR010323">
    <property type="entry name" value="DUF924"/>
</dbReference>
<comment type="caution">
    <text evidence="2">The sequence shown here is derived from an EMBL/GenBank/DDBJ whole genome shotgun (WGS) entry which is preliminary data.</text>
</comment>
<reference evidence="3" key="2">
    <citation type="submission" date="2017-09" db="EMBL/GenBank/DDBJ databases">
        <title>FDA dAtabase for Regulatory Grade micrObial Sequences (FDA-ARGOS): Supporting development and validation of Infectious Disease Dx tests.</title>
        <authorList>
            <person name="Minogue T."/>
            <person name="Wolcott M."/>
            <person name="Wasieloski L."/>
            <person name="Aguilar W."/>
            <person name="Moore D."/>
            <person name="Tallon L."/>
            <person name="Sadzewicz L."/>
            <person name="Ott S."/>
            <person name="Zhao X."/>
            <person name="Nagaraj S."/>
            <person name="Vavikolanu K."/>
            <person name="Aluvathingal J."/>
            <person name="Nadendla S."/>
            <person name="Sichtig H."/>
        </authorList>
    </citation>
    <scope>NUCLEOTIDE SEQUENCE [LARGE SCALE GENOMIC DNA]</scope>
    <source>
        <strain evidence="3">FDAARGOS_404</strain>
    </source>
</reference>
<organism evidence="2 3">
    <name type="scientific">Leclercia adecarboxylata</name>
    <dbReference type="NCBI Taxonomy" id="83655"/>
    <lineage>
        <taxon>Bacteria</taxon>
        <taxon>Pseudomonadati</taxon>
        <taxon>Pseudomonadota</taxon>
        <taxon>Gammaproteobacteria</taxon>
        <taxon>Enterobacterales</taxon>
        <taxon>Enterobacteriaceae</taxon>
        <taxon>Leclercia</taxon>
    </lineage>
</organism>
<dbReference type="Pfam" id="PF06041">
    <property type="entry name" value="DUF924"/>
    <property type="match status" value="1"/>
</dbReference>
<proteinExistence type="predicted"/>
<sequence>MEYMPLLEFWFHDQHRPLWFSRNDDFDAQCKHRFYPLWQAACRGELFHWRDRPQGRLAEIVLLDQLSRNLNRNDARAWQQDGMALILSQELVYQPMWNDLNSNEQGVSLLPMMHAESRVIHQEAERLFTALNEPGFLNAEIKHRAIIERFGRYPHRNSLLGRNSTPDEVEWLKHNKGF</sequence>
<dbReference type="EMBL" id="PDLK01000002">
    <property type="protein sequence ID" value="PHH04156.1"/>
    <property type="molecule type" value="Genomic_DNA"/>
</dbReference>
<dbReference type="Proteomes" id="UP001357437">
    <property type="component" value="Unassembled WGS sequence"/>
</dbReference>
<dbReference type="Gene3D" id="1.25.40.10">
    <property type="entry name" value="Tetratricopeptide repeat domain"/>
    <property type="match status" value="1"/>
</dbReference>
<evidence type="ECO:0000313" key="1">
    <source>
        <dbReference type="EMBL" id="MEC3935290.1"/>
    </source>
</evidence>
<gene>
    <name evidence="2" type="ORF">CRX53_09325</name>
    <name evidence="1" type="ORF">VOF76_03810</name>
</gene>
<dbReference type="AlphaFoldDB" id="A0A855EYI1"/>
<reference evidence="2" key="1">
    <citation type="submission" date="2017-09" db="EMBL/GenBank/DDBJ databases">
        <title>FDA dAtabase for Regulatory Grade micrObial Sequences (FDA-ARGOS): Supporting development and validation of Infectious Disease Dx tests.</title>
        <authorList>
            <person name="Minogue T."/>
            <person name="Wolcott M."/>
            <person name="Wasieloski L."/>
            <person name="Aguilar W."/>
            <person name="Moore D."/>
            <person name="Tallon L.J."/>
            <person name="Sadzewicz L."/>
            <person name="Ott S."/>
            <person name="Zhao X."/>
            <person name="Nagaraj S."/>
            <person name="Vavikolanu K."/>
            <person name="Aluvathingal J."/>
            <person name="Nadendla S."/>
            <person name="Sichtig H."/>
        </authorList>
    </citation>
    <scope>NUCLEOTIDE SEQUENCE</scope>
    <source>
        <strain evidence="2">FDAARGOS_404</strain>
    </source>
</reference>